<keyword evidence="2 4" id="KW-0807">Transducer</keyword>
<dbReference type="Gene3D" id="3.30.450.20">
    <property type="entry name" value="PAS domain"/>
    <property type="match status" value="2"/>
</dbReference>
<dbReference type="HOGENOM" id="CLU_000445_107_26_6"/>
<dbReference type="InterPro" id="IPR004090">
    <property type="entry name" value="Chemotax_Me-accpt_rcpt"/>
</dbReference>
<dbReference type="eggNOG" id="COG2202">
    <property type="taxonomic scope" value="Bacteria"/>
</dbReference>
<dbReference type="PROSITE" id="PS50113">
    <property type="entry name" value="PAC"/>
    <property type="match status" value="1"/>
</dbReference>
<organism evidence="8">
    <name type="scientific">Marinomonas sp. (strain MWYL1)</name>
    <dbReference type="NCBI Taxonomy" id="400668"/>
    <lineage>
        <taxon>Bacteria</taxon>
        <taxon>Pseudomonadati</taxon>
        <taxon>Pseudomonadota</taxon>
        <taxon>Gammaproteobacteria</taxon>
        <taxon>Oceanospirillales</taxon>
        <taxon>Oceanospirillaceae</taxon>
        <taxon>Marinomonas</taxon>
    </lineage>
</organism>
<dbReference type="PANTHER" id="PTHR32089:SF112">
    <property type="entry name" value="LYSOZYME-LIKE PROTEIN-RELATED"/>
    <property type="match status" value="1"/>
</dbReference>
<dbReference type="InterPro" id="IPR004089">
    <property type="entry name" value="MCPsignal_dom"/>
</dbReference>
<evidence type="ECO:0000256" key="1">
    <source>
        <dbReference type="ARBA" id="ARBA00004370"/>
    </source>
</evidence>
<dbReference type="SMART" id="SM00283">
    <property type="entry name" value="MA"/>
    <property type="match status" value="1"/>
</dbReference>
<protein>
    <submittedName>
        <fullName evidence="8">Methyl-accepting chemotaxis sensory transducer</fullName>
    </submittedName>
</protein>
<dbReference type="eggNOG" id="COG0840">
    <property type="taxonomic scope" value="Bacteria"/>
</dbReference>
<dbReference type="KEGG" id="mmw:Mmwyl1_0397"/>
<sequence>MLFGNNKLLTRITELERELHSFQETQADLRQEMLYFSMTPDGKIVDANTLFIKSCGFEKTELTGKSIKDLVLKKSLDKDHCKKMLSAISGKKHWHGALQVEDRNGKEVWYRATIQPKKIAGSSAVLEVYATELTRTIAHSKEVEDMLKALNRSSAVIEFSLDGIILNANDNFLNSMSYSKSQIVGKHHKIFCDAKDVESQEYKDFWQRLRSGEFVSDRFKRIDSRGNEVWLEASYNPIHDENGDLYKVAKFATVITEQMNREFAISETSEVAYEISKKSDQDAINGKKVIESTIQTMDELAEQMGDASKGIIELNTQSLKVAALVESIRGIADQTNLLALNAAIEAARAGEQGRGFAVVADEVRQLASRTSTATEEIIKVVSENKNLTEKAVSLIEQSMDKAHKALDLSTEAGNVMNGIQIGARQVVDAVGQFNNKL</sequence>
<comment type="similarity">
    <text evidence="3">Belongs to the methyl-accepting chemotaxis (MCP) protein family.</text>
</comment>
<dbReference type="GO" id="GO:0016020">
    <property type="term" value="C:membrane"/>
    <property type="evidence" value="ECO:0007669"/>
    <property type="project" value="UniProtKB-SubCell"/>
</dbReference>
<dbReference type="AlphaFoldDB" id="A6VSA6"/>
<dbReference type="STRING" id="400668.Mmwyl1_0397"/>
<dbReference type="CDD" id="cd00130">
    <property type="entry name" value="PAS"/>
    <property type="match status" value="2"/>
</dbReference>
<comment type="subcellular location">
    <subcellularLocation>
        <location evidence="1">Membrane</location>
    </subcellularLocation>
</comment>
<reference evidence="8" key="1">
    <citation type="submission" date="2007-06" db="EMBL/GenBank/DDBJ databases">
        <title>Complete sequence of Marinomonas sp. MWYL1.</title>
        <authorList>
            <consortium name="US DOE Joint Genome Institute"/>
            <person name="Copeland A."/>
            <person name="Lucas S."/>
            <person name="Lapidus A."/>
            <person name="Barry K."/>
            <person name="Glavina del Rio T."/>
            <person name="Dalin E."/>
            <person name="Tice H."/>
            <person name="Pitluck S."/>
            <person name="Kiss H."/>
            <person name="Brettin T."/>
            <person name="Bruce D."/>
            <person name="Detter J.C."/>
            <person name="Han C."/>
            <person name="Schmutz J."/>
            <person name="Larimer F."/>
            <person name="Land M."/>
            <person name="Hauser L."/>
            <person name="Kyrpides N."/>
            <person name="Kim E."/>
            <person name="Johnston A.W.B."/>
            <person name="Todd J.D."/>
            <person name="Rogers R."/>
            <person name="Wexler M."/>
            <person name="Bond P.L."/>
            <person name="Li Y."/>
            <person name="Richardson P."/>
        </authorList>
    </citation>
    <scope>NUCLEOTIDE SEQUENCE [LARGE SCALE GENOMIC DNA]</scope>
    <source>
        <strain evidence="8">MWYL1</strain>
    </source>
</reference>
<evidence type="ECO:0000259" key="6">
    <source>
        <dbReference type="PROSITE" id="PS50111"/>
    </source>
</evidence>
<dbReference type="PROSITE" id="PS50111">
    <property type="entry name" value="CHEMOTAXIS_TRANSDUC_2"/>
    <property type="match status" value="1"/>
</dbReference>
<feature type="domain" description="Methyl-accepting transducer" evidence="6">
    <location>
        <begin position="265"/>
        <end position="437"/>
    </location>
</feature>
<evidence type="ECO:0000256" key="3">
    <source>
        <dbReference type="ARBA" id="ARBA00029447"/>
    </source>
</evidence>
<dbReference type="GO" id="GO:0007165">
    <property type="term" value="P:signal transduction"/>
    <property type="evidence" value="ECO:0007669"/>
    <property type="project" value="UniProtKB-KW"/>
</dbReference>
<evidence type="ECO:0000256" key="4">
    <source>
        <dbReference type="PROSITE-ProRule" id="PRU00284"/>
    </source>
</evidence>
<keyword evidence="5" id="KW-0175">Coiled coil</keyword>
<dbReference type="InterPro" id="IPR035965">
    <property type="entry name" value="PAS-like_dom_sf"/>
</dbReference>
<dbReference type="OrthoDB" id="9765776at2"/>
<evidence type="ECO:0000256" key="2">
    <source>
        <dbReference type="ARBA" id="ARBA00023224"/>
    </source>
</evidence>
<dbReference type="SUPFAM" id="SSF58104">
    <property type="entry name" value="Methyl-accepting chemotaxis protein (MCP) signaling domain"/>
    <property type="match status" value="1"/>
</dbReference>
<dbReference type="Gene3D" id="1.10.287.950">
    <property type="entry name" value="Methyl-accepting chemotaxis protein"/>
    <property type="match status" value="1"/>
</dbReference>
<dbReference type="InterPro" id="IPR000014">
    <property type="entry name" value="PAS"/>
</dbReference>
<dbReference type="PANTHER" id="PTHR32089">
    <property type="entry name" value="METHYL-ACCEPTING CHEMOTAXIS PROTEIN MCPB"/>
    <property type="match status" value="1"/>
</dbReference>
<dbReference type="InterPro" id="IPR013655">
    <property type="entry name" value="PAS_fold_3"/>
</dbReference>
<evidence type="ECO:0000259" key="7">
    <source>
        <dbReference type="PROSITE" id="PS50113"/>
    </source>
</evidence>
<dbReference type="GO" id="GO:0004888">
    <property type="term" value="F:transmembrane signaling receptor activity"/>
    <property type="evidence" value="ECO:0007669"/>
    <property type="project" value="InterPro"/>
</dbReference>
<feature type="domain" description="PAC" evidence="7">
    <location>
        <begin position="215"/>
        <end position="267"/>
    </location>
</feature>
<proteinExistence type="inferred from homology"/>
<dbReference type="PRINTS" id="PR00260">
    <property type="entry name" value="CHEMTRNSDUCR"/>
</dbReference>
<accession>A6VSA6</accession>
<name>A6VSA6_MARMS</name>
<dbReference type="Pfam" id="PF13426">
    <property type="entry name" value="PAS_9"/>
    <property type="match status" value="1"/>
</dbReference>
<dbReference type="InterPro" id="IPR000700">
    <property type="entry name" value="PAS-assoc_C"/>
</dbReference>
<dbReference type="GO" id="GO:0006935">
    <property type="term" value="P:chemotaxis"/>
    <property type="evidence" value="ECO:0007669"/>
    <property type="project" value="InterPro"/>
</dbReference>
<gene>
    <name evidence="8" type="ordered locus">Mmwyl1_0397</name>
</gene>
<dbReference type="SUPFAM" id="SSF55785">
    <property type="entry name" value="PYP-like sensor domain (PAS domain)"/>
    <property type="match status" value="2"/>
</dbReference>
<dbReference type="NCBIfam" id="TIGR00229">
    <property type="entry name" value="sensory_box"/>
    <property type="match status" value="2"/>
</dbReference>
<dbReference type="Pfam" id="PF08447">
    <property type="entry name" value="PAS_3"/>
    <property type="match status" value="1"/>
</dbReference>
<dbReference type="Pfam" id="PF00015">
    <property type="entry name" value="MCPsignal"/>
    <property type="match status" value="1"/>
</dbReference>
<feature type="coiled-coil region" evidence="5">
    <location>
        <begin position="5"/>
        <end position="32"/>
    </location>
</feature>
<dbReference type="EMBL" id="CP000749">
    <property type="protein sequence ID" value="ABR69335.1"/>
    <property type="molecule type" value="Genomic_DNA"/>
</dbReference>
<evidence type="ECO:0000256" key="5">
    <source>
        <dbReference type="SAM" id="Coils"/>
    </source>
</evidence>
<evidence type="ECO:0000313" key="8">
    <source>
        <dbReference type="EMBL" id="ABR69335.1"/>
    </source>
</evidence>